<sequence>MMVSETLRTVTWQAALLACRAAVDHAAGQGWQVNVAVTDRSGTLVGFLRMPRSFPQSAQIAIEKARTAAGFGFPTSQWMAACADNEGMKLGFSNQPGLIVFGGGLPLVDGGQVIGGIGVSGASETQDEQCARIGLQALEAASTQEQQPPKQRPFE</sequence>
<dbReference type="SUPFAM" id="SSF143744">
    <property type="entry name" value="GlcG-like"/>
    <property type="match status" value="1"/>
</dbReference>
<dbReference type="OrthoDB" id="1684899at2"/>
<reference evidence="1 2" key="1">
    <citation type="journal article" date="2014" name="BMC Microbiol.">
        <title>The oxygen-independent metabolism of cyclic monoterpenes in Castellaniella defragrans 65Phen.</title>
        <authorList>
            <person name="Petasch J."/>
            <person name="Disch E.M."/>
            <person name="Markert S."/>
            <person name="Becher D."/>
            <person name="Schweder T."/>
            <person name="Huttel B."/>
            <person name="Reinhardt R."/>
            <person name="Harder J."/>
        </authorList>
    </citation>
    <scope>NUCLEOTIDE SEQUENCE [LARGE SCALE GENOMIC DNA]</scope>
    <source>
        <strain evidence="1">65Phen</strain>
    </source>
</reference>
<dbReference type="InterPro" id="IPR038084">
    <property type="entry name" value="PduO/GlcC-like_sf"/>
</dbReference>
<dbReference type="EMBL" id="HG916765">
    <property type="protein sequence ID" value="CDM23338.1"/>
    <property type="molecule type" value="Genomic_DNA"/>
</dbReference>
<dbReference type="STRING" id="1437824.BN940_04326"/>
<dbReference type="Proteomes" id="UP000019805">
    <property type="component" value="Chromosome"/>
</dbReference>
<evidence type="ECO:0000313" key="2">
    <source>
        <dbReference type="Proteomes" id="UP000019805"/>
    </source>
</evidence>
<dbReference type="Gene3D" id="3.30.450.150">
    <property type="entry name" value="Haem-degrading domain"/>
    <property type="match status" value="1"/>
</dbReference>
<proteinExistence type="predicted"/>
<protein>
    <submittedName>
        <fullName evidence="1">Protein GlcG</fullName>
    </submittedName>
</protein>
<dbReference type="AlphaFoldDB" id="W8WUF4"/>
<organism evidence="1 2">
    <name type="scientific">Castellaniella defragrans (strain DSM 12143 / CCUG 39792 / 65Phen)</name>
    <name type="common">Alcaligenes defragrans</name>
    <dbReference type="NCBI Taxonomy" id="1437824"/>
    <lineage>
        <taxon>Bacteria</taxon>
        <taxon>Pseudomonadati</taxon>
        <taxon>Pseudomonadota</taxon>
        <taxon>Betaproteobacteria</taxon>
        <taxon>Burkholderiales</taxon>
        <taxon>Alcaligenaceae</taxon>
        <taxon>Castellaniella</taxon>
    </lineage>
</organism>
<dbReference type="PATRIC" id="fig|1437824.5.peg.858"/>
<dbReference type="InterPro" id="IPR005624">
    <property type="entry name" value="PduO/GlcC-like"/>
</dbReference>
<dbReference type="KEGG" id="cdn:BN940_04326"/>
<dbReference type="PANTHER" id="PTHR34309:SF1">
    <property type="entry name" value="PROTEIN GLCG"/>
    <property type="match status" value="1"/>
</dbReference>
<dbReference type="eggNOG" id="COG3193">
    <property type="taxonomic scope" value="Bacteria"/>
</dbReference>
<gene>
    <name evidence="1" type="ORF">BN940_04326</name>
</gene>
<keyword evidence="2" id="KW-1185">Reference proteome</keyword>
<accession>W8WUF4</accession>
<dbReference type="HOGENOM" id="CLU_103773_2_2_4"/>
<dbReference type="RefSeq" id="WP_043680469.1">
    <property type="nucleotide sequence ID" value="NZ_HG916765.1"/>
</dbReference>
<dbReference type="Pfam" id="PF03928">
    <property type="entry name" value="HbpS-like"/>
    <property type="match status" value="1"/>
</dbReference>
<dbReference type="InterPro" id="IPR052517">
    <property type="entry name" value="GlcG_carb_metab_protein"/>
</dbReference>
<dbReference type="PANTHER" id="PTHR34309">
    <property type="entry name" value="SLR1406 PROTEIN"/>
    <property type="match status" value="1"/>
</dbReference>
<evidence type="ECO:0000313" key="1">
    <source>
        <dbReference type="EMBL" id="CDM23338.1"/>
    </source>
</evidence>
<name>W8WUF4_CASD6</name>